<proteinExistence type="predicted"/>
<sequence>MVRGEERESGGGGGRSASGGGAETGSGDTLFLYKGDRREYCDKFAVNYEYYCRGDSDNPEITAKFCPSYKNACRDRLEG</sequence>
<dbReference type="GO" id="GO:0045747">
    <property type="term" value="P:positive regulation of Notch signaling pathway"/>
    <property type="evidence" value="ECO:0007669"/>
    <property type="project" value="TreeGrafter"/>
</dbReference>
<dbReference type="AlphaFoldDB" id="A0A183G363"/>
<feature type="compositionally biased region" description="Gly residues" evidence="1">
    <location>
        <begin position="10"/>
        <end position="24"/>
    </location>
</feature>
<accession>A0A183G363</accession>
<dbReference type="InterPro" id="IPR053124">
    <property type="entry name" value="Notch_signaling_modulators"/>
</dbReference>
<dbReference type="Proteomes" id="UP000050761">
    <property type="component" value="Unassembled WGS sequence"/>
</dbReference>
<evidence type="ECO:0000256" key="1">
    <source>
        <dbReference type="SAM" id="MobiDB-lite"/>
    </source>
</evidence>
<evidence type="ECO:0000313" key="4">
    <source>
        <dbReference type="WBParaSite" id="HPBE_0001581701-mRNA-1"/>
    </source>
</evidence>
<dbReference type="PANTHER" id="PTHR35015:SF3">
    <property type="entry name" value="DELTA AND OSM-11-LIKE"/>
    <property type="match status" value="1"/>
</dbReference>
<dbReference type="PANTHER" id="PTHR35015">
    <property type="entry name" value="PROTEIN CBR-OSM-7-RELATED"/>
    <property type="match status" value="1"/>
</dbReference>
<dbReference type="EMBL" id="UZAH01029058">
    <property type="protein sequence ID" value="VDP04024.1"/>
    <property type="molecule type" value="Genomic_DNA"/>
</dbReference>
<evidence type="ECO:0000313" key="2">
    <source>
        <dbReference type="EMBL" id="VDP04024.1"/>
    </source>
</evidence>
<reference evidence="2 3" key="1">
    <citation type="submission" date="2018-11" db="EMBL/GenBank/DDBJ databases">
        <authorList>
            <consortium name="Pathogen Informatics"/>
        </authorList>
    </citation>
    <scope>NUCLEOTIDE SEQUENCE [LARGE SCALE GENOMIC DNA]</scope>
</reference>
<dbReference type="GO" id="GO:0005615">
    <property type="term" value="C:extracellular space"/>
    <property type="evidence" value="ECO:0007669"/>
    <property type="project" value="TreeGrafter"/>
</dbReference>
<gene>
    <name evidence="2" type="ORF">HPBE_LOCUS15816</name>
</gene>
<evidence type="ECO:0000313" key="3">
    <source>
        <dbReference type="Proteomes" id="UP000050761"/>
    </source>
</evidence>
<name>A0A183G363_HELPZ</name>
<accession>A0A3P8BFY9</accession>
<keyword evidence="3" id="KW-1185">Reference proteome</keyword>
<dbReference type="GO" id="GO:0005112">
    <property type="term" value="F:Notch binding"/>
    <property type="evidence" value="ECO:0007669"/>
    <property type="project" value="TreeGrafter"/>
</dbReference>
<dbReference type="WBParaSite" id="HPBE_0001581701-mRNA-1">
    <property type="protein sequence ID" value="HPBE_0001581701-mRNA-1"/>
    <property type="gene ID" value="HPBE_0001581701"/>
</dbReference>
<organism evidence="3 4">
    <name type="scientific">Heligmosomoides polygyrus</name>
    <name type="common">Parasitic roundworm</name>
    <dbReference type="NCBI Taxonomy" id="6339"/>
    <lineage>
        <taxon>Eukaryota</taxon>
        <taxon>Metazoa</taxon>
        <taxon>Ecdysozoa</taxon>
        <taxon>Nematoda</taxon>
        <taxon>Chromadorea</taxon>
        <taxon>Rhabditida</taxon>
        <taxon>Rhabditina</taxon>
        <taxon>Rhabditomorpha</taxon>
        <taxon>Strongyloidea</taxon>
        <taxon>Heligmosomidae</taxon>
        <taxon>Heligmosomoides</taxon>
    </lineage>
</organism>
<reference evidence="4" key="2">
    <citation type="submission" date="2019-09" db="UniProtKB">
        <authorList>
            <consortium name="WormBaseParasite"/>
        </authorList>
    </citation>
    <scope>IDENTIFICATION</scope>
</reference>
<protein>
    <submittedName>
        <fullName evidence="4">BPTI/Kunitz inhibitor domain-containing protein</fullName>
    </submittedName>
</protein>
<feature type="region of interest" description="Disordered" evidence="1">
    <location>
        <begin position="1"/>
        <end position="28"/>
    </location>
</feature>